<feature type="compositionally biased region" description="Polar residues" evidence="1">
    <location>
        <begin position="444"/>
        <end position="455"/>
    </location>
</feature>
<feature type="region of interest" description="Disordered" evidence="1">
    <location>
        <begin position="88"/>
        <end position="130"/>
    </location>
</feature>
<evidence type="ECO:0008006" key="4">
    <source>
        <dbReference type="Google" id="ProtNLM"/>
    </source>
</evidence>
<feature type="compositionally biased region" description="Basic and acidic residues" evidence="1">
    <location>
        <begin position="746"/>
        <end position="764"/>
    </location>
</feature>
<evidence type="ECO:0000313" key="3">
    <source>
        <dbReference type="Proteomes" id="UP000091918"/>
    </source>
</evidence>
<dbReference type="PANTHER" id="PTHR23184:SF10">
    <property type="entry name" value="ARGININE RICH PROTEIN (AFU_ORTHOLOGUE AFUA_1G12120)-RELATED"/>
    <property type="match status" value="1"/>
</dbReference>
<dbReference type="PANTHER" id="PTHR23184">
    <property type="entry name" value="TETRATRICOPEPTIDE REPEAT PROTEIN 14"/>
    <property type="match status" value="1"/>
</dbReference>
<feature type="region of interest" description="Disordered" evidence="1">
    <location>
        <begin position="495"/>
        <end position="537"/>
    </location>
</feature>
<proteinExistence type="predicted"/>
<feature type="compositionally biased region" description="Basic residues" evidence="1">
    <location>
        <begin position="765"/>
        <end position="780"/>
    </location>
</feature>
<evidence type="ECO:0000256" key="1">
    <source>
        <dbReference type="SAM" id="MobiDB-lite"/>
    </source>
</evidence>
<feature type="region of interest" description="Disordered" evidence="1">
    <location>
        <begin position="219"/>
        <end position="244"/>
    </location>
</feature>
<feature type="compositionally biased region" description="Basic and acidic residues" evidence="1">
    <location>
        <begin position="839"/>
        <end position="903"/>
    </location>
</feature>
<dbReference type="EMBL" id="LGUA01000041">
    <property type="protein sequence ID" value="OAX84904.1"/>
    <property type="molecule type" value="Genomic_DNA"/>
</dbReference>
<feature type="compositionally biased region" description="Basic and acidic residues" evidence="1">
    <location>
        <begin position="88"/>
        <end position="98"/>
    </location>
</feature>
<feature type="compositionally biased region" description="Low complexity" evidence="1">
    <location>
        <begin position="660"/>
        <end position="677"/>
    </location>
</feature>
<sequence length="1016" mass="112368">MAALDPASGLLEIASSLSQDEIPFKLRCAICNKLAINAFRLPCCDQAICENCQALLPESCPVCAHTPLSADLCKPNKALRTTLKAFLRTEEKKRERNRAPVPPAPAANPEPIEPVEKATSNPAPPTATSLDQADYAREARGLPIAVGGDVDNLSHSVGIIGVKDQIDKSKFQMASPDDTTNNGSNNQLDENHGNHVVEASDNCVFNTISNIVAQGTSVPAEQDADPNIPPADIPSMQPHGMPAHSHRTDAYGNEPGYGVNGMNGYAQPGWQGDSNYGQIMHTLPSGVQINGIMPFQNAMGPPGMLGMGMDPMASSQGMFGEYGMNMNGINGGMNMGMNFNAGQAMYGAWDGQNNMWNGGPDKFNANPFANRMGAEFGPSPGGYRGYSVPQNYANFPHIHQQQQYPNNDITGHFGPGYGRGRGRGRGFFPGGRGRGGFMSAAHGSYSSSTNQTPSFQPHVASRSHQPLNHVSGVPNGTSAITLDLDHVKKFNDDLCPGGEDDLKENQPTENRPAASGHLDSPTREHRDSNAPTDSVLPVDKVIEYRTNHQVGSVAEQGTDDSAGHTSTLRGGVAIKLPEGACDDAAPLSNERPLSTPTQLSATYNNTTPIETRGMGVIGAPAAPRAMREGLPNVGVRKGRGFPVPKTANSPVQKQDKESPSHSPSQSQEQPASIPRSMSRSRSRHRSRHHRRHRHRSHSPSLSCSDQNKEENHHRKRKSRREYDDQGSSGRGYRGSRSRSASVEPSNRVDLRSKRDKERTSDRKSASCHRLRRPRSRSLSHKRCDLELVVGELNGVDIKSNILGSDEKRGLTIGSADHRSSNDRAKGSTIGDKSSRHRDRGRDRDRDRDKDKDRDKDREKDKNKERIRQREPKRERERSRERDRDRDRKRSRRDRTGSPEDLDHSRRRARRVKRGEAEDPKAADREKKSGDRRESRVQEKDPHTLEREARNRERLLKEQQRREAMNADRDGRSNRCREHRRDRTLGGRHLSYKYADEEGDQARAARVELEREAARWA</sequence>
<feature type="region of interest" description="Disordered" evidence="1">
    <location>
        <begin position="441"/>
        <end position="474"/>
    </location>
</feature>
<dbReference type="STRING" id="1658172.A0A1B7P7A2"/>
<feature type="compositionally biased region" description="Basic and acidic residues" evidence="1">
    <location>
        <begin position="913"/>
        <end position="984"/>
    </location>
</feature>
<dbReference type="Proteomes" id="UP000091918">
    <property type="component" value="Unassembled WGS sequence"/>
</dbReference>
<dbReference type="SUPFAM" id="SSF57850">
    <property type="entry name" value="RING/U-box"/>
    <property type="match status" value="1"/>
</dbReference>
<organism evidence="2 3">
    <name type="scientific">Emergomyces africanus</name>
    <dbReference type="NCBI Taxonomy" id="1955775"/>
    <lineage>
        <taxon>Eukaryota</taxon>
        <taxon>Fungi</taxon>
        <taxon>Dikarya</taxon>
        <taxon>Ascomycota</taxon>
        <taxon>Pezizomycotina</taxon>
        <taxon>Eurotiomycetes</taxon>
        <taxon>Eurotiomycetidae</taxon>
        <taxon>Onygenales</taxon>
        <taxon>Ajellomycetaceae</taxon>
        <taxon>Emergomyces</taxon>
    </lineage>
</organism>
<name>A0A1B7P7A2_9EURO</name>
<dbReference type="OrthoDB" id="106784at2759"/>
<evidence type="ECO:0000313" key="2">
    <source>
        <dbReference type="EMBL" id="OAX84904.1"/>
    </source>
</evidence>
<feature type="region of interest" description="Disordered" evidence="1">
    <location>
        <begin position="583"/>
        <end position="614"/>
    </location>
</feature>
<keyword evidence="3" id="KW-1185">Reference proteome</keyword>
<feature type="region of interest" description="Disordered" evidence="1">
    <location>
        <begin position="548"/>
        <end position="567"/>
    </location>
</feature>
<feature type="compositionally biased region" description="Polar residues" evidence="1">
    <location>
        <begin position="462"/>
        <end position="474"/>
    </location>
</feature>
<dbReference type="InterPro" id="IPR013083">
    <property type="entry name" value="Znf_RING/FYVE/PHD"/>
</dbReference>
<comment type="caution">
    <text evidence="2">The sequence shown here is derived from an EMBL/GenBank/DDBJ whole genome shotgun (WGS) entry which is preliminary data.</text>
</comment>
<accession>A0A1B7P7A2</accession>
<gene>
    <name evidence="2" type="ORF">ACJ72_00726</name>
</gene>
<dbReference type="Gene3D" id="3.30.40.10">
    <property type="entry name" value="Zinc/RING finger domain, C3HC4 (zinc finger)"/>
    <property type="match status" value="1"/>
</dbReference>
<dbReference type="AlphaFoldDB" id="A0A1B7P7A2"/>
<reference evidence="2 3" key="1">
    <citation type="submission" date="2015-07" db="EMBL/GenBank/DDBJ databases">
        <title>Emmonsia species relationships and genome sequence.</title>
        <authorList>
            <person name="Cuomo C.A."/>
            <person name="Schwartz I.S."/>
            <person name="Kenyon C."/>
            <person name="de Hoog G.S."/>
            <person name="Govender N.P."/>
            <person name="Botha A."/>
            <person name="Moreno L."/>
            <person name="de Vries M."/>
            <person name="Munoz J.F."/>
            <person name="Stielow J.B."/>
        </authorList>
    </citation>
    <scope>NUCLEOTIDE SEQUENCE [LARGE SCALE GENOMIC DNA]</scope>
    <source>
        <strain evidence="2 3">CBS 136260</strain>
    </source>
</reference>
<feature type="compositionally biased region" description="Basic residues" evidence="1">
    <location>
        <begin position="678"/>
        <end position="697"/>
    </location>
</feature>
<dbReference type="CDD" id="cd16620">
    <property type="entry name" value="vRING-HC-C4C4_RBBP6"/>
    <property type="match status" value="1"/>
</dbReference>
<feature type="region of interest" description="Disordered" evidence="1">
    <location>
        <begin position="631"/>
        <end position="991"/>
    </location>
</feature>
<feature type="compositionally biased region" description="Polar residues" evidence="1">
    <location>
        <begin position="118"/>
        <end position="130"/>
    </location>
</feature>
<feature type="compositionally biased region" description="Pro residues" evidence="1">
    <location>
        <begin position="100"/>
        <end position="112"/>
    </location>
</feature>
<feature type="compositionally biased region" description="Polar residues" evidence="1">
    <location>
        <begin position="591"/>
        <end position="609"/>
    </location>
</feature>
<dbReference type="InterPro" id="IPR039190">
    <property type="entry name" value="TTC14"/>
</dbReference>
<feature type="compositionally biased region" description="Basic and acidic residues" evidence="1">
    <location>
        <begin position="804"/>
        <end position="825"/>
    </location>
</feature>
<protein>
    <recommendedName>
        <fullName evidence="4">RING-type domain-containing protein</fullName>
    </recommendedName>
</protein>